<evidence type="ECO:0000313" key="4">
    <source>
        <dbReference type="EMBL" id="GIO32963.1"/>
    </source>
</evidence>
<dbReference type="InterPro" id="IPR028349">
    <property type="entry name" value="PafC-like"/>
</dbReference>
<evidence type="ECO:0000259" key="3">
    <source>
        <dbReference type="PROSITE" id="PS51000"/>
    </source>
</evidence>
<dbReference type="SMART" id="SM00420">
    <property type="entry name" value="HTH_DEOR"/>
    <property type="match status" value="1"/>
</dbReference>
<dbReference type="Pfam" id="PF25583">
    <property type="entry name" value="WCX"/>
    <property type="match status" value="1"/>
</dbReference>
<reference evidence="4" key="1">
    <citation type="submission" date="2021-03" db="EMBL/GenBank/DDBJ databases">
        <title>Antimicrobial resistance genes in bacteria isolated from Japanese honey, and their potential for conferring macrolide and lincosamide resistance in the American foulbrood pathogen Paenibacillus larvae.</title>
        <authorList>
            <person name="Okamoto M."/>
            <person name="Kumagai M."/>
            <person name="Kanamori H."/>
            <person name="Takamatsu D."/>
        </authorList>
    </citation>
    <scope>NUCLEOTIDE SEQUENCE</scope>
    <source>
        <strain evidence="4">J2TS6</strain>
    </source>
</reference>
<evidence type="ECO:0000256" key="1">
    <source>
        <dbReference type="ARBA" id="ARBA00023015"/>
    </source>
</evidence>
<accession>A0A919XKB8</accession>
<keyword evidence="5" id="KW-1185">Reference proteome</keyword>
<feature type="domain" description="HTH deoR-type" evidence="3">
    <location>
        <begin position="2"/>
        <end position="57"/>
    </location>
</feature>
<dbReference type="PROSITE" id="PS52050">
    <property type="entry name" value="WYL"/>
    <property type="match status" value="1"/>
</dbReference>
<dbReference type="PANTHER" id="PTHR34580">
    <property type="match status" value="1"/>
</dbReference>
<dbReference type="Pfam" id="PF13280">
    <property type="entry name" value="WYL"/>
    <property type="match status" value="1"/>
</dbReference>
<comment type="caution">
    <text evidence="4">The sequence shown here is derived from an EMBL/GenBank/DDBJ whole genome shotgun (WGS) entry which is preliminary data.</text>
</comment>
<dbReference type="Proteomes" id="UP000679779">
    <property type="component" value="Unassembled WGS sequence"/>
</dbReference>
<dbReference type="PROSITE" id="PS51000">
    <property type="entry name" value="HTH_DEOR_2"/>
    <property type="match status" value="1"/>
</dbReference>
<dbReference type="InterPro" id="IPR051534">
    <property type="entry name" value="CBASS_pafABC_assoc_protein"/>
</dbReference>
<dbReference type="InterPro" id="IPR001034">
    <property type="entry name" value="DeoR_HTH"/>
</dbReference>
<dbReference type="PIRSF" id="PIRSF016838">
    <property type="entry name" value="PafC"/>
    <property type="match status" value="1"/>
</dbReference>
<keyword evidence="2" id="KW-0804">Transcription</keyword>
<dbReference type="InterPro" id="IPR013196">
    <property type="entry name" value="HTH_11"/>
</dbReference>
<sequence length="320" mass="36649">MKIDRLLAMTVLLLNQGRISAKELAERFEVSTKTIYRDMDALSRAGIPVTAYPGTSGGFELMEHYTISRQFLTLEEIASIFTAVKGVKAALDDRTLDGLLEKVGALLHRPRLGQAAALSENVLFDLNPWGQGKDARKKLGLLRQAINQSRRVRLWYINMNGTDSRRVVEPGRLILKGNVWYVQAYCLLRGEFRFFRLSRVQEIDMLDETFEPRELPPQDRYDWNPEWSGDAPVRHVTLRFSPSARHRIGDAFDRYQVQILEDGSLRVQGEFPLDEWFYGMVLGCGDQVVVEEPALAAEEVIRRAENILRRYRNADTMLST</sequence>
<dbReference type="GO" id="GO:0003700">
    <property type="term" value="F:DNA-binding transcription factor activity"/>
    <property type="evidence" value="ECO:0007669"/>
    <property type="project" value="InterPro"/>
</dbReference>
<keyword evidence="1" id="KW-0805">Transcription regulation</keyword>
<dbReference type="EMBL" id="BORQ01000005">
    <property type="protein sequence ID" value="GIO32963.1"/>
    <property type="molecule type" value="Genomic_DNA"/>
</dbReference>
<dbReference type="InterPro" id="IPR036390">
    <property type="entry name" value="WH_DNA-bd_sf"/>
</dbReference>
<dbReference type="SUPFAM" id="SSF46785">
    <property type="entry name" value="Winged helix' DNA-binding domain"/>
    <property type="match status" value="1"/>
</dbReference>
<dbReference type="RefSeq" id="WP_160042905.1">
    <property type="nucleotide sequence ID" value="NZ_BORQ01000005.1"/>
</dbReference>
<dbReference type="AlphaFoldDB" id="A0A919XKB8"/>
<dbReference type="InterPro" id="IPR026881">
    <property type="entry name" value="WYL_dom"/>
</dbReference>
<dbReference type="InterPro" id="IPR036388">
    <property type="entry name" value="WH-like_DNA-bd_sf"/>
</dbReference>
<evidence type="ECO:0000313" key="5">
    <source>
        <dbReference type="Proteomes" id="UP000679779"/>
    </source>
</evidence>
<organism evidence="4 5">
    <name type="scientific">Paenibacillus albilobatus</name>
    <dbReference type="NCBI Taxonomy" id="2716884"/>
    <lineage>
        <taxon>Bacteria</taxon>
        <taxon>Bacillati</taxon>
        <taxon>Bacillota</taxon>
        <taxon>Bacilli</taxon>
        <taxon>Bacillales</taxon>
        <taxon>Paenibacillaceae</taxon>
        <taxon>Paenibacillus</taxon>
    </lineage>
</organism>
<dbReference type="Pfam" id="PF08279">
    <property type="entry name" value="HTH_11"/>
    <property type="match status" value="1"/>
</dbReference>
<proteinExistence type="predicted"/>
<evidence type="ECO:0000256" key="2">
    <source>
        <dbReference type="ARBA" id="ARBA00023163"/>
    </source>
</evidence>
<protein>
    <submittedName>
        <fullName evidence="4">DeoR family transcriptional regulator</fullName>
    </submittedName>
</protein>
<dbReference type="InterPro" id="IPR057727">
    <property type="entry name" value="WCX_dom"/>
</dbReference>
<dbReference type="Gene3D" id="1.10.10.10">
    <property type="entry name" value="Winged helix-like DNA-binding domain superfamily/Winged helix DNA-binding domain"/>
    <property type="match status" value="1"/>
</dbReference>
<gene>
    <name evidence="4" type="ORF">J2TS6_41040</name>
</gene>
<dbReference type="PANTHER" id="PTHR34580:SF1">
    <property type="entry name" value="PROTEIN PAFC"/>
    <property type="match status" value="1"/>
</dbReference>
<name>A0A919XKB8_9BACL</name>